<evidence type="ECO:0000313" key="5">
    <source>
        <dbReference type="EMBL" id="GAA4889616.1"/>
    </source>
</evidence>
<dbReference type="CDD" id="cd07377">
    <property type="entry name" value="WHTH_GntR"/>
    <property type="match status" value="1"/>
</dbReference>
<comment type="caution">
    <text evidence="5">The sequence shown here is derived from an EMBL/GenBank/DDBJ whole genome shotgun (WGS) entry which is preliminary data.</text>
</comment>
<dbReference type="PANTHER" id="PTHR43537">
    <property type="entry name" value="TRANSCRIPTIONAL REGULATOR, GNTR FAMILY"/>
    <property type="match status" value="1"/>
</dbReference>
<reference evidence="6" key="1">
    <citation type="journal article" date="2019" name="Int. J. Syst. Evol. Microbiol.">
        <title>The Global Catalogue of Microorganisms (GCM) 10K type strain sequencing project: providing services to taxonomists for standard genome sequencing and annotation.</title>
        <authorList>
            <consortium name="The Broad Institute Genomics Platform"/>
            <consortium name="The Broad Institute Genome Sequencing Center for Infectious Disease"/>
            <person name="Wu L."/>
            <person name="Ma J."/>
        </authorList>
    </citation>
    <scope>NUCLEOTIDE SEQUENCE [LARGE SCALE GENOMIC DNA]</scope>
    <source>
        <strain evidence="6">JCM 18401</strain>
    </source>
</reference>
<dbReference type="SMART" id="SM00895">
    <property type="entry name" value="FCD"/>
    <property type="match status" value="1"/>
</dbReference>
<dbReference type="PROSITE" id="PS50949">
    <property type="entry name" value="HTH_GNTR"/>
    <property type="match status" value="1"/>
</dbReference>
<dbReference type="EMBL" id="BAABJZ010000080">
    <property type="protein sequence ID" value="GAA4889616.1"/>
    <property type="molecule type" value="Genomic_DNA"/>
</dbReference>
<evidence type="ECO:0000256" key="2">
    <source>
        <dbReference type="ARBA" id="ARBA00023125"/>
    </source>
</evidence>
<dbReference type="InterPro" id="IPR036388">
    <property type="entry name" value="WH-like_DNA-bd_sf"/>
</dbReference>
<dbReference type="Gene3D" id="1.20.120.530">
    <property type="entry name" value="GntR ligand-binding domain-like"/>
    <property type="match status" value="1"/>
</dbReference>
<sequence>MEAKQATLADRTLIQLQHAIIGGELEPGSKINEQAIAARFGISRGPLREALQRLEQRKLVERIPHVGARVVSLTEAKLADLYQVRAELEAMACRLAAVQIKPDQLDALHQLLDRQQAVFSQQPITEFQGDIDFHFGIIQASNNQTLIATLTGDLYHQLQMYRYQCSSGRRPLEALAQHRQILAAIQNGDGELAALLMRRHIEAGARHTQRVLRQKMEEYSG</sequence>
<name>A0ABP9EZK1_9GAMM</name>
<dbReference type="Pfam" id="PF07729">
    <property type="entry name" value="FCD"/>
    <property type="match status" value="1"/>
</dbReference>
<dbReference type="SMART" id="SM00345">
    <property type="entry name" value="HTH_GNTR"/>
    <property type="match status" value="1"/>
</dbReference>
<dbReference type="Gene3D" id="1.10.10.10">
    <property type="entry name" value="Winged helix-like DNA-binding domain superfamily/Winged helix DNA-binding domain"/>
    <property type="match status" value="1"/>
</dbReference>
<dbReference type="InterPro" id="IPR008920">
    <property type="entry name" value="TF_FadR/GntR_C"/>
</dbReference>
<protein>
    <submittedName>
        <fullName evidence="5">GntR family transcriptional regulator</fullName>
    </submittedName>
</protein>
<evidence type="ECO:0000256" key="1">
    <source>
        <dbReference type="ARBA" id="ARBA00023015"/>
    </source>
</evidence>
<evidence type="ECO:0000313" key="6">
    <source>
        <dbReference type="Proteomes" id="UP001499988"/>
    </source>
</evidence>
<dbReference type="SUPFAM" id="SSF46785">
    <property type="entry name" value="Winged helix' DNA-binding domain"/>
    <property type="match status" value="1"/>
</dbReference>
<keyword evidence="6" id="KW-1185">Reference proteome</keyword>
<evidence type="ECO:0000259" key="4">
    <source>
        <dbReference type="PROSITE" id="PS50949"/>
    </source>
</evidence>
<keyword evidence="1" id="KW-0805">Transcription regulation</keyword>
<feature type="domain" description="HTH gntR-type" evidence="4">
    <location>
        <begin position="6"/>
        <end position="73"/>
    </location>
</feature>
<proteinExistence type="predicted"/>
<dbReference type="Pfam" id="PF00392">
    <property type="entry name" value="GntR"/>
    <property type="match status" value="1"/>
</dbReference>
<gene>
    <name evidence="5" type="ORF">GCM10023333_23630</name>
</gene>
<dbReference type="Proteomes" id="UP001499988">
    <property type="component" value="Unassembled WGS sequence"/>
</dbReference>
<dbReference type="SUPFAM" id="SSF48008">
    <property type="entry name" value="GntR ligand-binding domain-like"/>
    <property type="match status" value="1"/>
</dbReference>
<dbReference type="RefSeq" id="WP_345335602.1">
    <property type="nucleotide sequence ID" value="NZ_BAABJZ010000080.1"/>
</dbReference>
<evidence type="ECO:0000256" key="3">
    <source>
        <dbReference type="ARBA" id="ARBA00023163"/>
    </source>
</evidence>
<organism evidence="5 6">
    <name type="scientific">Ferrimonas pelagia</name>
    <dbReference type="NCBI Taxonomy" id="1177826"/>
    <lineage>
        <taxon>Bacteria</taxon>
        <taxon>Pseudomonadati</taxon>
        <taxon>Pseudomonadota</taxon>
        <taxon>Gammaproteobacteria</taxon>
        <taxon>Alteromonadales</taxon>
        <taxon>Ferrimonadaceae</taxon>
        <taxon>Ferrimonas</taxon>
    </lineage>
</organism>
<dbReference type="InterPro" id="IPR000524">
    <property type="entry name" value="Tscrpt_reg_HTH_GntR"/>
</dbReference>
<dbReference type="InterPro" id="IPR036390">
    <property type="entry name" value="WH_DNA-bd_sf"/>
</dbReference>
<keyword evidence="2" id="KW-0238">DNA-binding</keyword>
<dbReference type="PANTHER" id="PTHR43537:SF49">
    <property type="entry name" value="TRANSCRIPTIONAL REGULATORY PROTEIN"/>
    <property type="match status" value="1"/>
</dbReference>
<keyword evidence="3" id="KW-0804">Transcription</keyword>
<accession>A0ABP9EZK1</accession>
<dbReference type="InterPro" id="IPR011711">
    <property type="entry name" value="GntR_C"/>
</dbReference>